<dbReference type="Gene3D" id="1.25.40.20">
    <property type="entry name" value="Ankyrin repeat-containing domain"/>
    <property type="match status" value="1"/>
</dbReference>
<feature type="repeat" description="ANK" evidence="3">
    <location>
        <begin position="237"/>
        <end position="269"/>
    </location>
</feature>
<comment type="caution">
    <text evidence="5">The sequence shown here is derived from an EMBL/GenBank/DDBJ whole genome shotgun (WGS) entry which is preliminary data.</text>
</comment>
<evidence type="ECO:0008006" key="7">
    <source>
        <dbReference type="Google" id="ProtNLM"/>
    </source>
</evidence>
<dbReference type="Pfam" id="PF12796">
    <property type="entry name" value="Ank_2"/>
    <property type="match status" value="2"/>
</dbReference>
<feature type="repeat" description="ANK" evidence="3">
    <location>
        <begin position="97"/>
        <end position="132"/>
    </location>
</feature>
<dbReference type="PROSITE" id="PS50088">
    <property type="entry name" value="ANK_REPEAT"/>
    <property type="match status" value="3"/>
</dbReference>
<feature type="region of interest" description="Disordered" evidence="4">
    <location>
        <begin position="569"/>
        <end position="591"/>
    </location>
</feature>
<dbReference type="InterPro" id="IPR002110">
    <property type="entry name" value="Ankyrin_rpt"/>
</dbReference>
<dbReference type="SUPFAM" id="SSF48403">
    <property type="entry name" value="Ankyrin repeat"/>
    <property type="match status" value="1"/>
</dbReference>
<dbReference type="PROSITE" id="PS50297">
    <property type="entry name" value="ANK_REP_REGION"/>
    <property type="match status" value="3"/>
</dbReference>
<feature type="repeat" description="ANK" evidence="3">
    <location>
        <begin position="64"/>
        <end position="96"/>
    </location>
</feature>
<keyword evidence="6" id="KW-1185">Reference proteome</keyword>
<evidence type="ECO:0000256" key="2">
    <source>
        <dbReference type="ARBA" id="ARBA00023043"/>
    </source>
</evidence>
<dbReference type="GeneID" id="98149093"/>
<evidence type="ECO:0000256" key="3">
    <source>
        <dbReference type="PROSITE-ProRule" id="PRU00023"/>
    </source>
</evidence>
<keyword evidence="1" id="KW-0677">Repeat</keyword>
<name>A0ABR4L963_9EURO</name>
<evidence type="ECO:0000313" key="6">
    <source>
        <dbReference type="Proteomes" id="UP001610432"/>
    </source>
</evidence>
<gene>
    <name evidence="5" type="ORF">BJX67DRAFT_386189</name>
</gene>
<evidence type="ECO:0000313" key="5">
    <source>
        <dbReference type="EMBL" id="KAL2860912.1"/>
    </source>
</evidence>
<accession>A0ABR4L963</accession>
<sequence length="929" mass="104698">MPRLENPLGLNFPNLRDDLLTIMDISTDLLRRIEQDICERTDADAQHRFQSCPYINKRDHQAINDRSLLLVSAQQGRLDTVQTLLQAGADPNARGYSGKTALHVAAASKSESAPAIIASIIQHGGDVNIRDSDQYTPLHRAVQKLALHNIFELIDGSADVNARIPELGSAIQLAFLELRSAPKLAKDTISKLLAAGADPNAKDDQGMAPLHKLSGNDYQIADDLLAAGGDPNAQDRDGKTPLYYAVYNRDYTLAKRLLTAGGDPTAVNHWGVTPELRAAMFGPQEIKQLFKEPRVIKLPRVTTHVPCLQIQPSESNDCRKEVCKEFKGSIRYFGDLEGQYESPKVSVLDMLYGDALSKGSHNATGSLRWLHLPYTNRFWVDQLIEAICSLDGKEHEYCKNMGDNMHQPFSSKKTTRESVEMKRFIEQTFNETGQVRGFRQAGFLTAFHPSDHISDMISLVLPIIDVDYSIEEQTQIKDKAKEHRQATSECLKFAQAMVALKNSYKDPDCGLHCPRTLDESSYDFLEDDDLQRRDRQQVVTGYLLRLQKRRAAVKSPTRAPKSLLRRCTPLMPNSAIGKPESRPEAPQNRRLSRWDALRPVKPSQSNIVEDDNEAHHIQMLMVPQLWLWKVDKNTIITAFPERWDQSHPNCMLDKVRREFPATATVDDAIVSIADSCINYIEDPFYAFEGRGTTSFEAFEYDIARVANEVTKCYEDFEKSIGITDRNILPEVRKETNLLKEINDILDEIGMVMRILNDQDHAMRKLLRWRSQTCPPSAPRRIVNESCYSHQPLARFSRLDENAGKVRGSLITLLDIRQREAVIDDARENSRQSRVLLVFTTITVVFAPLAFIEQLLALPIRGFAKTYPPAWVFEVEELAYTNAVQTRAAATCNDILVPGIVLPNFSLFQKLGTASSGVAKFIRDFLAGRL</sequence>
<evidence type="ECO:0000256" key="4">
    <source>
        <dbReference type="SAM" id="MobiDB-lite"/>
    </source>
</evidence>
<dbReference type="Proteomes" id="UP001610432">
    <property type="component" value="Unassembled WGS sequence"/>
</dbReference>
<dbReference type="EMBL" id="JBFXLQ010000080">
    <property type="protein sequence ID" value="KAL2860912.1"/>
    <property type="molecule type" value="Genomic_DNA"/>
</dbReference>
<dbReference type="PANTHER" id="PTHR24171">
    <property type="entry name" value="ANKYRIN REPEAT DOMAIN-CONTAINING PROTEIN 39-RELATED"/>
    <property type="match status" value="1"/>
</dbReference>
<evidence type="ECO:0000256" key="1">
    <source>
        <dbReference type="ARBA" id="ARBA00022737"/>
    </source>
</evidence>
<organism evidence="5 6">
    <name type="scientific">Aspergillus lucknowensis</name>
    <dbReference type="NCBI Taxonomy" id="176173"/>
    <lineage>
        <taxon>Eukaryota</taxon>
        <taxon>Fungi</taxon>
        <taxon>Dikarya</taxon>
        <taxon>Ascomycota</taxon>
        <taxon>Pezizomycotina</taxon>
        <taxon>Eurotiomycetes</taxon>
        <taxon>Eurotiomycetidae</taxon>
        <taxon>Eurotiales</taxon>
        <taxon>Aspergillaceae</taxon>
        <taxon>Aspergillus</taxon>
        <taxon>Aspergillus subgen. Nidulantes</taxon>
    </lineage>
</organism>
<reference evidence="5 6" key="1">
    <citation type="submission" date="2024-07" db="EMBL/GenBank/DDBJ databases">
        <title>Section-level genome sequencing and comparative genomics of Aspergillus sections Usti and Cavernicolus.</title>
        <authorList>
            <consortium name="Lawrence Berkeley National Laboratory"/>
            <person name="Nybo J.L."/>
            <person name="Vesth T.C."/>
            <person name="Theobald S."/>
            <person name="Frisvad J.C."/>
            <person name="Larsen T.O."/>
            <person name="Kjaerboelling I."/>
            <person name="Rothschild-Mancinelli K."/>
            <person name="Lyhne E.K."/>
            <person name="Kogle M.E."/>
            <person name="Barry K."/>
            <person name="Clum A."/>
            <person name="Na H."/>
            <person name="Ledsgaard L."/>
            <person name="Lin J."/>
            <person name="Lipzen A."/>
            <person name="Kuo A."/>
            <person name="Riley R."/>
            <person name="Mondo S."/>
            <person name="Labutti K."/>
            <person name="Haridas S."/>
            <person name="Pangalinan J."/>
            <person name="Salamov A.A."/>
            <person name="Simmons B.A."/>
            <person name="Magnuson J.K."/>
            <person name="Chen J."/>
            <person name="Drula E."/>
            <person name="Henrissat B."/>
            <person name="Wiebenga A."/>
            <person name="Lubbers R.J."/>
            <person name="Gomes A.C."/>
            <person name="Macurrencykelacurrency M.R."/>
            <person name="Stajich J."/>
            <person name="Grigoriev I.V."/>
            <person name="Mortensen U.H."/>
            <person name="De Vries R.P."/>
            <person name="Baker S.E."/>
            <person name="Andersen M.R."/>
        </authorList>
    </citation>
    <scope>NUCLEOTIDE SEQUENCE [LARGE SCALE GENOMIC DNA]</scope>
    <source>
        <strain evidence="5 6">CBS 449.75</strain>
    </source>
</reference>
<proteinExistence type="predicted"/>
<dbReference type="SMART" id="SM00248">
    <property type="entry name" value="ANK"/>
    <property type="match status" value="6"/>
</dbReference>
<dbReference type="PANTHER" id="PTHR24171:SF8">
    <property type="entry name" value="BRCA1-ASSOCIATED RING DOMAIN PROTEIN 1"/>
    <property type="match status" value="1"/>
</dbReference>
<protein>
    <recommendedName>
        <fullName evidence="7">Ankyrin repeat protein</fullName>
    </recommendedName>
</protein>
<keyword evidence="2 3" id="KW-0040">ANK repeat</keyword>
<dbReference type="InterPro" id="IPR036770">
    <property type="entry name" value="Ankyrin_rpt-contain_sf"/>
</dbReference>
<dbReference type="RefSeq" id="XP_070880806.1">
    <property type="nucleotide sequence ID" value="XM_071034021.1"/>
</dbReference>